<feature type="region of interest" description="Disordered" evidence="1">
    <location>
        <begin position="164"/>
        <end position="204"/>
    </location>
</feature>
<accession>A0A0N5D8U9</accession>
<reference evidence="4" key="1">
    <citation type="submission" date="2017-02" db="UniProtKB">
        <authorList>
            <consortium name="WormBaseParasite"/>
        </authorList>
    </citation>
    <scope>IDENTIFICATION</scope>
</reference>
<keyword evidence="3" id="KW-1185">Reference proteome</keyword>
<dbReference type="OrthoDB" id="2194416at2759"/>
<gene>
    <name evidence="2" type="ORF">TCLT_LOCUS9530</name>
</gene>
<proteinExistence type="predicted"/>
<organism evidence="4">
    <name type="scientific">Thelazia callipaeda</name>
    <name type="common">Oriental eyeworm</name>
    <name type="synonym">Parasitic nematode</name>
    <dbReference type="NCBI Taxonomy" id="103827"/>
    <lineage>
        <taxon>Eukaryota</taxon>
        <taxon>Metazoa</taxon>
        <taxon>Ecdysozoa</taxon>
        <taxon>Nematoda</taxon>
        <taxon>Chromadorea</taxon>
        <taxon>Rhabditida</taxon>
        <taxon>Spirurina</taxon>
        <taxon>Spiruromorpha</taxon>
        <taxon>Thelazioidea</taxon>
        <taxon>Thelaziidae</taxon>
        <taxon>Thelazia</taxon>
    </lineage>
</organism>
<evidence type="ECO:0000313" key="2">
    <source>
        <dbReference type="EMBL" id="VDN07165.1"/>
    </source>
</evidence>
<sequence length="204" mass="22871">MIMIEVIIRRIEVTQSSWPGEVLKAVLNVSGGYREGDDHCVVPCIAGSLCARLCLQELKKKANAAIIRNAGRPYDNQLGTVRKVEGAKEQALEPGGLQRAWKSVIHHAIRYVRTAIRIKADRPDILVHDKKRREVILIEIGITGHDSALENARKHLIRSAQWIRRGRSSEDQHSRTERGASAARMPEYVPSPESMMQKRGITSV</sequence>
<dbReference type="WBParaSite" id="TCLT_0000954101-mRNA-1">
    <property type="protein sequence ID" value="TCLT_0000954101-mRNA-1"/>
    <property type="gene ID" value="TCLT_0000954101"/>
</dbReference>
<name>A0A0N5D8U9_THECL</name>
<feature type="compositionally biased region" description="Basic and acidic residues" evidence="1">
    <location>
        <begin position="167"/>
        <end position="178"/>
    </location>
</feature>
<dbReference type="Proteomes" id="UP000276776">
    <property type="component" value="Unassembled WGS sequence"/>
</dbReference>
<reference evidence="2 3" key="2">
    <citation type="submission" date="2018-11" db="EMBL/GenBank/DDBJ databases">
        <authorList>
            <consortium name="Pathogen Informatics"/>
        </authorList>
    </citation>
    <scope>NUCLEOTIDE SEQUENCE [LARGE SCALE GENOMIC DNA]</scope>
</reference>
<evidence type="ECO:0000256" key="1">
    <source>
        <dbReference type="SAM" id="MobiDB-lite"/>
    </source>
</evidence>
<evidence type="ECO:0000313" key="3">
    <source>
        <dbReference type="Proteomes" id="UP000276776"/>
    </source>
</evidence>
<dbReference type="EMBL" id="UYYF01004818">
    <property type="protein sequence ID" value="VDN07165.1"/>
    <property type="molecule type" value="Genomic_DNA"/>
</dbReference>
<protein>
    <submittedName>
        <fullName evidence="4">Reverse transcriptase domain-containing protein</fullName>
    </submittedName>
</protein>
<dbReference type="AlphaFoldDB" id="A0A0N5D8U9"/>
<evidence type="ECO:0000313" key="4">
    <source>
        <dbReference type="WBParaSite" id="TCLT_0000954101-mRNA-1"/>
    </source>
</evidence>